<organism evidence="4 5">
    <name type="scientific">Orchesella dallaii</name>
    <dbReference type="NCBI Taxonomy" id="48710"/>
    <lineage>
        <taxon>Eukaryota</taxon>
        <taxon>Metazoa</taxon>
        <taxon>Ecdysozoa</taxon>
        <taxon>Arthropoda</taxon>
        <taxon>Hexapoda</taxon>
        <taxon>Collembola</taxon>
        <taxon>Entomobryomorpha</taxon>
        <taxon>Entomobryoidea</taxon>
        <taxon>Orchesellidae</taxon>
        <taxon>Orchesellinae</taxon>
        <taxon>Orchesella</taxon>
    </lineage>
</organism>
<gene>
    <name evidence="4" type="ORF">ODALV1_LOCUS27996</name>
</gene>
<dbReference type="InterPro" id="IPR031311">
    <property type="entry name" value="CHIT_BIND_RR_consensus"/>
</dbReference>
<feature type="signal peptide" evidence="3">
    <location>
        <begin position="1"/>
        <end position="19"/>
    </location>
</feature>
<keyword evidence="1 2" id="KW-0193">Cuticle</keyword>
<sequence length="182" mass="18518">MPNRRVIVLAFVGLSAVSAIPGAPVYAGDYYAYPKYSYSYGVKDALTGDAKSAHETRDGGVVKGSYSLVQPDGVLRTVNYVADPIHGFQAQVINSSPGVHALGVKKAVVPAVAPVGISHYGGHGYGYGAQVAAAVAKPVAVSHAHHAAPVLGNGIGYAGYAHAPAYAGYGGDGYGYGGHLAY</sequence>
<evidence type="ECO:0000256" key="3">
    <source>
        <dbReference type="SAM" id="SignalP"/>
    </source>
</evidence>
<evidence type="ECO:0000313" key="5">
    <source>
        <dbReference type="Proteomes" id="UP001642540"/>
    </source>
</evidence>
<evidence type="ECO:0000256" key="2">
    <source>
        <dbReference type="PROSITE-ProRule" id="PRU00497"/>
    </source>
</evidence>
<reference evidence="4 5" key="1">
    <citation type="submission" date="2024-08" db="EMBL/GenBank/DDBJ databases">
        <authorList>
            <person name="Cucini C."/>
            <person name="Frati F."/>
        </authorList>
    </citation>
    <scope>NUCLEOTIDE SEQUENCE [LARGE SCALE GENOMIC DNA]</scope>
</reference>
<dbReference type="PANTHER" id="PTHR12236">
    <property type="entry name" value="STRUCTURAL CONTITUENT OF CUTICLE"/>
    <property type="match status" value="1"/>
</dbReference>
<dbReference type="Proteomes" id="UP001642540">
    <property type="component" value="Unassembled WGS sequence"/>
</dbReference>
<dbReference type="PROSITE" id="PS51155">
    <property type="entry name" value="CHIT_BIND_RR_2"/>
    <property type="match status" value="1"/>
</dbReference>
<proteinExistence type="predicted"/>
<comment type="caution">
    <text evidence="4">The sequence shown here is derived from an EMBL/GenBank/DDBJ whole genome shotgun (WGS) entry which is preliminary data.</text>
</comment>
<evidence type="ECO:0000256" key="1">
    <source>
        <dbReference type="ARBA" id="ARBA00022460"/>
    </source>
</evidence>
<dbReference type="PROSITE" id="PS00233">
    <property type="entry name" value="CHIT_BIND_RR_1"/>
    <property type="match status" value="1"/>
</dbReference>
<dbReference type="EMBL" id="CAXLJM020000129">
    <property type="protein sequence ID" value="CAL8139788.1"/>
    <property type="molecule type" value="Genomic_DNA"/>
</dbReference>
<accession>A0ABP1S0D3</accession>
<protein>
    <submittedName>
        <fullName evidence="4">Uncharacterized protein</fullName>
    </submittedName>
</protein>
<dbReference type="Pfam" id="PF00379">
    <property type="entry name" value="Chitin_bind_4"/>
    <property type="match status" value="1"/>
</dbReference>
<name>A0ABP1S0D3_9HEXA</name>
<evidence type="ECO:0000313" key="4">
    <source>
        <dbReference type="EMBL" id="CAL8139788.1"/>
    </source>
</evidence>
<keyword evidence="3" id="KW-0732">Signal</keyword>
<dbReference type="PANTHER" id="PTHR12236:SF75">
    <property type="entry name" value="CUTICULAR PROTEIN 62BB, ISOFORM A"/>
    <property type="match status" value="1"/>
</dbReference>
<dbReference type="PRINTS" id="PR00947">
    <property type="entry name" value="CUTICLE"/>
</dbReference>
<dbReference type="InterPro" id="IPR000618">
    <property type="entry name" value="Insect_cuticle"/>
</dbReference>
<dbReference type="InterPro" id="IPR051217">
    <property type="entry name" value="Insect_Cuticle_Struc_Prot"/>
</dbReference>
<feature type="chain" id="PRO_5046965833" evidence="3">
    <location>
        <begin position="20"/>
        <end position="182"/>
    </location>
</feature>
<keyword evidence="5" id="KW-1185">Reference proteome</keyword>